<dbReference type="EMBL" id="BGPR01000477">
    <property type="protein sequence ID" value="GBM22289.1"/>
    <property type="molecule type" value="Genomic_DNA"/>
</dbReference>
<dbReference type="Proteomes" id="UP000499080">
    <property type="component" value="Unassembled WGS sequence"/>
</dbReference>
<accession>A0A4Y2E1V1</accession>
<evidence type="ECO:0000313" key="2">
    <source>
        <dbReference type="EMBL" id="GBM22289.1"/>
    </source>
</evidence>
<evidence type="ECO:0000256" key="1">
    <source>
        <dbReference type="SAM" id="MobiDB-lite"/>
    </source>
</evidence>
<feature type="compositionally biased region" description="Basic and acidic residues" evidence="1">
    <location>
        <begin position="45"/>
        <end position="68"/>
    </location>
</feature>
<feature type="region of interest" description="Disordered" evidence="1">
    <location>
        <begin position="45"/>
        <end position="80"/>
    </location>
</feature>
<organism evidence="2 3">
    <name type="scientific">Araneus ventricosus</name>
    <name type="common">Orbweaver spider</name>
    <name type="synonym">Epeira ventricosa</name>
    <dbReference type="NCBI Taxonomy" id="182803"/>
    <lineage>
        <taxon>Eukaryota</taxon>
        <taxon>Metazoa</taxon>
        <taxon>Ecdysozoa</taxon>
        <taxon>Arthropoda</taxon>
        <taxon>Chelicerata</taxon>
        <taxon>Arachnida</taxon>
        <taxon>Araneae</taxon>
        <taxon>Araneomorphae</taxon>
        <taxon>Entelegynae</taxon>
        <taxon>Araneoidea</taxon>
        <taxon>Araneidae</taxon>
        <taxon>Araneus</taxon>
    </lineage>
</organism>
<evidence type="ECO:0000313" key="3">
    <source>
        <dbReference type="Proteomes" id="UP000499080"/>
    </source>
</evidence>
<gene>
    <name evidence="2" type="ORF">AVEN_144660_1</name>
</gene>
<name>A0A4Y2E1V1_ARAVE</name>
<sequence>MCGNLFNADVRGQVTHKKTRHYAVLTHYVTTCLVCLDQGRRFETDADAERENKKEKLEAEVSRNDARDCPTGGHDLPDSGDECDEIGLKFSPDYYFSTTVGYPEQKFFQTGYKPGPPSGATPGSVTLILDEHLSFHLACNFI</sequence>
<comment type="caution">
    <text evidence="2">The sequence shown here is derived from an EMBL/GenBank/DDBJ whole genome shotgun (WGS) entry which is preliminary data.</text>
</comment>
<keyword evidence="3" id="KW-1185">Reference proteome</keyword>
<reference evidence="2 3" key="1">
    <citation type="journal article" date="2019" name="Sci. Rep.">
        <title>Orb-weaving spider Araneus ventricosus genome elucidates the spidroin gene catalogue.</title>
        <authorList>
            <person name="Kono N."/>
            <person name="Nakamura H."/>
            <person name="Ohtoshi R."/>
            <person name="Moran D.A.P."/>
            <person name="Shinohara A."/>
            <person name="Yoshida Y."/>
            <person name="Fujiwara M."/>
            <person name="Mori M."/>
            <person name="Tomita M."/>
            <person name="Arakawa K."/>
        </authorList>
    </citation>
    <scope>NUCLEOTIDE SEQUENCE [LARGE SCALE GENOMIC DNA]</scope>
</reference>
<protein>
    <submittedName>
        <fullName evidence="2">Uncharacterized protein</fullName>
    </submittedName>
</protein>
<proteinExistence type="predicted"/>
<dbReference type="AlphaFoldDB" id="A0A4Y2E1V1"/>